<evidence type="ECO:0000256" key="3">
    <source>
        <dbReference type="ARBA" id="ARBA00022603"/>
    </source>
</evidence>
<comment type="catalytic activity">
    <reaction evidence="6 7">
        <text>L-arginyl-[protein] + 2 S-adenosyl-L-methionine = N(omega),N(omega)'-dimethyl-L-arginyl-[protein] + 2 S-adenosyl-L-homocysteine + 2 H(+)</text>
        <dbReference type="Rhea" id="RHEA:48108"/>
        <dbReference type="Rhea" id="RHEA-COMP:10532"/>
        <dbReference type="Rhea" id="RHEA-COMP:11992"/>
        <dbReference type="ChEBI" id="CHEBI:15378"/>
        <dbReference type="ChEBI" id="CHEBI:29965"/>
        <dbReference type="ChEBI" id="CHEBI:57856"/>
        <dbReference type="ChEBI" id="CHEBI:59789"/>
        <dbReference type="ChEBI" id="CHEBI:88221"/>
        <dbReference type="EC" id="2.1.1.320"/>
    </reaction>
</comment>
<dbReference type="KEGG" id="dpp:DICPUDRAFT_160448"/>
<evidence type="ECO:0000313" key="9">
    <source>
        <dbReference type="Proteomes" id="UP000001064"/>
    </source>
</evidence>
<dbReference type="eggNOG" id="KOG2901">
    <property type="taxonomic scope" value="Eukaryota"/>
</dbReference>
<dbReference type="GO" id="GO:0010507">
    <property type="term" value="P:negative regulation of autophagy"/>
    <property type="evidence" value="ECO:0007669"/>
    <property type="project" value="EnsemblProtists"/>
</dbReference>
<keyword evidence="3 7" id="KW-0489">Methyltransferase</keyword>
<reference evidence="9" key="1">
    <citation type="journal article" date="2011" name="Genome Biol.">
        <title>Comparative genomics of the social amoebae Dictyostelium discoideum and Dictyostelium purpureum.</title>
        <authorList>
            <consortium name="US DOE Joint Genome Institute (JGI-PGF)"/>
            <person name="Sucgang R."/>
            <person name="Kuo A."/>
            <person name="Tian X."/>
            <person name="Salerno W."/>
            <person name="Parikh A."/>
            <person name="Feasley C.L."/>
            <person name="Dalin E."/>
            <person name="Tu H."/>
            <person name="Huang E."/>
            <person name="Barry K."/>
            <person name="Lindquist E."/>
            <person name="Shapiro H."/>
            <person name="Bruce D."/>
            <person name="Schmutz J."/>
            <person name="Salamov A."/>
            <person name="Fey P."/>
            <person name="Gaudet P."/>
            <person name="Anjard C."/>
            <person name="Babu M.M."/>
            <person name="Basu S."/>
            <person name="Bushmanova Y."/>
            <person name="van der Wel H."/>
            <person name="Katoh-Kurasawa M."/>
            <person name="Dinh C."/>
            <person name="Coutinho P.M."/>
            <person name="Saito T."/>
            <person name="Elias M."/>
            <person name="Schaap P."/>
            <person name="Kay R.R."/>
            <person name="Henrissat B."/>
            <person name="Eichinger L."/>
            <person name="Rivero F."/>
            <person name="Putnam N.H."/>
            <person name="West C.M."/>
            <person name="Loomis W.F."/>
            <person name="Chisholm R.L."/>
            <person name="Shaulsky G."/>
            <person name="Strassmann J.E."/>
            <person name="Queller D.C."/>
            <person name="Kuspa A."/>
            <person name="Grigoriev I.V."/>
        </authorList>
    </citation>
    <scope>NUCLEOTIDE SEQUENCE [LARGE SCALE GENOMIC DNA]</scope>
    <source>
        <strain evidence="9">QSDP1</strain>
    </source>
</reference>
<dbReference type="PANTHER" id="PTHR12049:SF7">
    <property type="entry name" value="PROTEIN ARGININE METHYLTRANSFERASE NDUFAF7, MITOCHONDRIAL"/>
    <property type="match status" value="1"/>
</dbReference>
<dbReference type="OMA" id="YYHPQRN"/>
<evidence type="ECO:0000256" key="7">
    <source>
        <dbReference type="RuleBase" id="RU364114"/>
    </source>
</evidence>
<dbReference type="InParanoid" id="F1A6C4"/>
<keyword evidence="4 7" id="KW-0808">Transferase</keyword>
<dbReference type="GO" id="GO:0046034">
    <property type="term" value="P:ATP metabolic process"/>
    <property type="evidence" value="ECO:0007669"/>
    <property type="project" value="EnsemblProtists"/>
</dbReference>
<dbReference type="Proteomes" id="UP000001064">
    <property type="component" value="Unassembled WGS sequence"/>
</dbReference>
<dbReference type="GO" id="GO:0030435">
    <property type="term" value="P:sporulation resulting in formation of a cellular spore"/>
    <property type="evidence" value="ECO:0007669"/>
    <property type="project" value="EnsemblProtists"/>
</dbReference>
<dbReference type="GO" id="GO:0090141">
    <property type="term" value="P:positive regulation of mitochondrial fission"/>
    <property type="evidence" value="ECO:0007669"/>
    <property type="project" value="EnsemblProtists"/>
</dbReference>
<dbReference type="GO" id="GO:0043052">
    <property type="term" value="P:thermotaxis"/>
    <property type="evidence" value="ECO:0007669"/>
    <property type="project" value="EnsemblProtists"/>
</dbReference>
<dbReference type="VEuPathDB" id="AmoebaDB:DICPUDRAFT_160448"/>
<keyword evidence="5 7" id="KW-0496">Mitochondrion</keyword>
<dbReference type="GO" id="GO:0006907">
    <property type="term" value="P:pinocytosis"/>
    <property type="evidence" value="ECO:0007669"/>
    <property type="project" value="EnsemblProtists"/>
</dbReference>
<dbReference type="FunFam" id="3.40.50.12710:FF:000004">
    <property type="entry name" value="Protein arginine methyltransferase NDUFAF7"/>
    <property type="match status" value="1"/>
</dbReference>
<dbReference type="GeneID" id="10511325"/>
<dbReference type="GO" id="GO:0005977">
    <property type="term" value="P:glycogen metabolic process"/>
    <property type="evidence" value="ECO:0007669"/>
    <property type="project" value="EnsemblProtists"/>
</dbReference>
<dbReference type="OrthoDB" id="438553at2759"/>
<dbReference type="InterPro" id="IPR038375">
    <property type="entry name" value="NDUFAF7_sf"/>
</dbReference>
<dbReference type="SUPFAM" id="SSF53335">
    <property type="entry name" value="S-adenosyl-L-methionine-dependent methyltransferases"/>
    <property type="match status" value="1"/>
</dbReference>
<dbReference type="AlphaFoldDB" id="F1A6C4"/>
<dbReference type="GO" id="GO:0032259">
    <property type="term" value="P:methylation"/>
    <property type="evidence" value="ECO:0007669"/>
    <property type="project" value="UniProtKB-KW"/>
</dbReference>
<comment type="similarity">
    <text evidence="2 7">Belongs to the NDUFAF7 family.</text>
</comment>
<evidence type="ECO:0000256" key="5">
    <source>
        <dbReference type="ARBA" id="ARBA00023128"/>
    </source>
</evidence>
<name>F1A6C4_DICPU</name>
<dbReference type="Gene3D" id="3.40.50.12710">
    <property type="match status" value="1"/>
</dbReference>
<gene>
    <name evidence="8" type="ORF">DICPUDRAFT_160448</name>
</gene>
<evidence type="ECO:0000256" key="6">
    <source>
        <dbReference type="ARBA" id="ARBA00048612"/>
    </source>
</evidence>
<dbReference type="EC" id="2.1.1.320" evidence="7"/>
<comment type="subcellular location">
    <subcellularLocation>
        <location evidence="1 7">Mitochondrion</location>
    </subcellularLocation>
</comment>
<dbReference type="FunCoup" id="F1A6C4">
    <property type="interactions" value="527"/>
</dbReference>
<dbReference type="EMBL" id="GL871715">
    <property type="protein sequence ID" value="EGC28255.1"/>
    <property type="molecule type" value="Genomic_DNA"/>
</dbReference>
<dbReference type="GO" id="GO:0005739">
    <property type="term" value="C:mitochondrion"/>
    <property type="evidence" value="ECO:0000318"/>
    <property type="project" value="GO_Central"/>
</dbReference>
<proteinExistence type="inferred from homology"/>
<dbReference type="GO" id="GO:0042331">
    <property type="term" value="P:phototaxis"/>
    <property type="evidence" value="ECO:0007669"/>
    <property type="project" value="EnsemblProtists"/>
</dbReference>
<dbReference type="GO" id="GO:0032981">
    <property type="term" value="P:mitochondrial respiratory chain complex I assembly"/>
    <property type="evidence" value="ECO:0000318"/>
    <property type="project" value="GO_Central"/>
</dbReference>
<dbReference type="GO" id="GO:0006536">
    <property type="term" value="P:glutamate metabolic process"/>
    <property type="evidence" value="ECO:0007669"/>
    <property type="project" value="EnsemblProtists"/>
</dbReference>
<protein>
    <recommendedName>
        <fullName evidence="7">Protein arginine methyltransferase NDUFAF7</fullName>
        <ecNumber evidence="7">2.1.1.320</ecNumber>
    </recommendedName>
</protein>
<dbReference type="STRING" id="5786.F1A6C4"/>
<accession>F1A6C4</accession>
<evidence type="ECO:0000256" key="1">
    <source>
        <dbReference type="ARBA" id="ARBA00004173"/>
    </source>
</evidence>
<dbReference type="InterPro" id="IPR029063">
    <property type="entry name" value="SAM-dependent_MTases_sf"/>
</dbReference>
<dbReference type="PANTHER" id="PTHR12049">
    <property type="entry name" value="PROTEIN ARGININE METHYLTRANSFERASE NDUFAF7, MITOCHONDRIAL"/>
    <property type="match status" value="1"/>
</dbReference>
<dbReference type="GO" id="GO:0035243">
    <property type="term" value="F:protein-arginine omega-N symmetric methyltransferase activity"/>
    <property type="evidence" value="ECO:0000318"/>
    <property type="project" value="GO_Central"/>
</dbReference>
<evidence type="ECO:0000256" key="4">
    <source>
        <dbReference type="ARBA" id="ARBA00022679"/>
    </source>
</evidence>
<dbReference type="GO" id="GO:0006909">
    <property type="term" value="P:phagocytosis"/>
    <property type="evidence" value="ECO:0007669"/>
    <property type="project" value="EnsemblProtists"/>
</dbReference>
<evidence type="ECO:0000256" key="2">
    <source>
        <dbReference type="ARBA" id="ARBA00005891"/>
    </source>
</evidence>
<dbReference type="GO" id="GO:0031154">
    <property type="term" value="P:culmination involved in sorocarp development"/>
    <property type="evidence" value="ECO:0007669"/>
    <property type="project" value="EnsemblProtists"/>
</dbReference>
<evidence type="ECO:0000313" key="8">
    <source>
        <dbReference type="EMBL" id="EGC28255.1"/>
    </source>
</evidence>
<organism evidence="8 9">
    <name type="scientific">Dictyostelium purpureum</name>
    <name type="common">Slime mold</name>
    <dbReference type="NCBI Taxonomy" id="5786"/>
    <lineage>
        <taxon>Eukaryota</taxon>
        <taxon>Amoebozoa</taxon>
        <taxon>Evosea</taxon>
        <taxon>Eumycetozoa</taxon>
        <taxon>Dictyostelia</taxon>
        <taxon>Dictyosteliales</taxon>
        <taxon>Dictyosteliaceae</taxon>
        <taxon>Dictyostelium</taxon>
    </lineage>
</organism>
<keyword evidence="9" id="KW-1185">Reference proteome</keyword>
<comment type="function">
    <text evidence="7">Arginine methyltransferase involved in the assembly or stability of mitochondrial NADH:ubiquinone oxidoreductase complex (complex I).</text>
</comment>
<dbReference type="RefSeq" id="XP_003295218.1">
    <property type="nucleotide sequence ID" value="XM_003295170.1"/>
</dbReference>
<sequence>MYKSIIQNTLKSCSKSSKIYKNVLGHNIVNRYYSSNNNDNGASPTGSDHRAQGKGKEIVLSFDKSDMSQFPRTINKVNKKYPITEFEKYLQDVTKVKGPMSVDTFIREVLTNPKFGYYMNRDVFGKGGDFVTAPEISNLFGEILGIWCVATWEQMGRPKKLNIVEMGPGRGTLMKDILRSTKVFKDFYSAISVYMLEASPALKKIQKEKLLYFKDPAINFDDKTVGKTPEGVKITWVSRLDDVPDTTPTLFLAQEFYDALPIHVFRFSKDLNTWCEVLVDEDITASNDYHLRFVQSRGSTAMATAVKNYLPEFGIDGYQVELGVAGLAISQLISKRIEKSGGAALIIDYGYDKIVKNSLQAIRNHEFVELLDKPGSADLSVWVDFQTLRRCVKMMKNKTTAIGPVDQGIFLKECGIEPRLMNLLDKLDSKEKMEELILGYKRLVDPAEMGTTYKVITICDKSIVPVGFSTAKSYDDEDLMLDK</sequence>
<dbReference type="Pfam" id="PF02636">
    <property type="entry name" value="Methyltransf_28"/>
    <property type="match status" value="1"/>
</dbReference>
<dbReference type="InterPro" id="IPR003788">
    <property type="entry name" value="NDUFAF7"/>
</dbReference>